<dbReference type="Gene3D" id="3.30.420.40">
    <property type="match status" value="2"/>
</dbReference>
<dbReference type="Proteomes" id="UP001287356">
    <property type="component" value="Unassembled WGS sequence"/>
</dbReference>
<dbReference type="AlphaFoldDB" id="A0AAE0TWY0"/>
<dbReference type="PANTHER" id="PTHR14187">
    <property type="entry name" value="ALPHA KINASE/ELONGATION FACTOR 2 KINASE"/>
    <property type="match status" value="1"/>
</dbReference>
<sequence>MSSNDIPDFDMVVGVDFGVAYGLGAYPDEPIKEILQWPGLGRPRQNSVNEKVPTEICYNQDGVAKTWGYMKRLPDTTSYSWFKLFLDPRAASEAYHDTNLAATIGNMTARDTVNRCVAPGKTVEQMCIDYLRLLYDHILDSLGRDNAQLDSLRIKFVITTPAMWSPAAQDLTRHAAFEAGFGRRSTDWVDIVSEPEAAANHSLKLLLRDNSRERQGLHSYAVAAGWEVGSNILMVDAGAGTVDTVVYEITGLDPLQVKETITPKGGLCGAASIDCAFHALLEERLGDQRHLLTPEMRSWGSTLMKSFEEHKFDFGTELIDDDATASMVIRHGITELSPVPEHNITSHTITLTRADFKNLFDPAVDTVMELVTDLERQVRAGSSQRRIKAIVLVGGFGSSAYLYDRLNRWAQAQEPPIYVNQPYDGSLAIAKGAVAYGINRLENIRRFLPCHYGVFLNFPYDPEEHSYADTYVDDFDGHRYCNTTVQWFAEKVSISPVTASTGRRRNKKADHTALS</sequence>
<protein>
    <submittedName>
        <fullName evidence="1">Uncharacterized protein</fullName>
    </submittedName>
</protein>
<dbReference type="SUPFAM" id="SSF53067">
    <property type="entry name" value="Actin-like ATPase domain"/>
    <property type="match status" value="2"/>
</dbReference>
<reference evidence="1" key="1">
    <citation type="journal article" date="2023" name="Mol. Phylogenet. Evol.">
        <title>Genome-scale phylogeny and comparative genomics of the fungal order Sordariales.</title>
        <authorList>
            <person name="Hensen N."/>
            <person name="Bonometti L."/>
            <person name="Westerberg I."/>
            <person name="Brannstrom I.O."/>
            <person name="Guillou S."/>
            <person name="Cros-Aarteil S."/>
            <person name="Calhoun S."/>
            <person name="Haridas S."/>
            <person name="Kuo A."/>
            <person name="Mondo S."/>
            <person name="Pangilinan J."/>
            <person name="Riley R."/>
            <person name="LaButti K."/>
            <person name="Andreopoulos B."/>
            <person name="Lipzen A."/>
            <person name="Chen C."/>
            <person name="Yan M."/>
            <person name="Daum C."/>
            <person name="Ng V."/>
            <person name="Clum A."/>
            <person name="Steindorff A."/>
            <person name="Ohm R.A."/>
            <person name="Martin F."/>
            <person name="Silar P."/>
            <person name="Natvig D.O."/>
            <person name="Lalanne C."/>
            <person name="Gautier V."/>
            <person name="Ament-Velasquez S.L."/>
            <person name="Kruys A."/>
            <person name="Hutchinson M.I."/>
            <person name="Powell A.J."/>
            <person name="Barry K."/>
            <person name="Miller A.N."/>
            <person name="Grigoriev I.V."/>
            <person name="Debuchy R."/>
            <person name="Gladieux P."/>
            <person name="Hiltunen Thoren M."/>
            <person name="Johannesson H."/>
        </authorList>
    </citation>
    <scope>NUCLEOTIDE SEQUENCE</scope>
    <source>
        <strain evidence="1">CBS 958.72</strain>
    </source>
</reference>
<proteinExistence type="predicted"/>
<gene>
    <name evidence="1" type="ORF">B0T24DRAFT_686614</name>
</gene>
<dbReference type="CDD" id="cd10170">
    <property type="entry name" value="ASKHA_NBD_HSP70"/>
    <property type="match status" value="1"/>
</dbReference>
<comment type="caution">
    <text evidence="1">The sequence shown here is derived from an EMBL/GenBank/DDBJ whole genome shotgun (WGS) entry which is preliminary data.</text>
</comment>
<dbReference type="Gene3D" id="3.90.640.10">
    <property type="entry name" value="Actin, Chain A, domain 4"/>
    <property type="match status" value="1"/>
</dbReference>
<dbReference type="InterPro" id="IPR043129">
    <property type="entry name" value="ATPase_NBD"/>
</dbReference>
<evidence type="ECO:0000313" key="1">
    <source>
        <dbReference type="EMBL" id="KAK3382553.1"/>
    </source>
</evidence>
<accession>A0AAE0TWY0</accession>
<keyword evidence="2" id="KW-1185">Reference proteome</keyword>
<evidence type="ECO:0000313" key="2">
    <source>
        <dbReference type="Proteomes" id="UP001287356"/>
    </source>
</evidence>
<dbReference type="EMBL" id="JAULSN010000001">
    <property type="protein sequence ID" value="KAK3382553.1"/>
    <property type="molecule type" value="Genomic_DNA"/>
</dbReference>
<name>A0AAE0TWY0_9PEZI</name>
<organism evidence="1 2">
    <name type="scientific">Lasiosphaeria ovina</name>
    <dbReference type="NCBI Taxonomy" id="92902"/>
    <lineage>
        <taxon>Eukaryota</taxon>
        <taxon>Fungi</taxon>
        <taxon>Dikarya</taxon>
        <taxon>Ascomycota</taxon>
        <taxon>Pezizomycotina</taxon>
        <taxon>Sordariomycetes</taxon>
        <taxon>Sordariomycetidae</taxon>
        <taxon>Sordariales</taxon>
        <taxon>Lasiosphaeriaceae</taxon>
        <taxon>Lasiosphaeria</taxon>
    </lineage>
</organism>
<reference evidence="1" key="2">
    <citation type="submission" date="2023-06" db="EMBL/GenBank/DDBJ databases">
        <authorList>
            <consortium name="Lawrence Berkeley National Laboratory"/>
            <person name="Haridas S."/>
            <person name="Hensen N."/>
            <person name="Bonometti L."/>
            <person name="Westerberg I."/>
            <person name="Brannstrom I.O."/>
            <person name="Guillou S."/>
            <person name="Cros-Aarteil S."/>
            <person name="Calhoun S."/>
            <person name="Kuo A."/>
            <person name="Mondo S."/>
            <person name="Pangilinan J."/>
            <person name="Riley R."/>
            <person name="Labutti K."/>
            <person name="Andreopoulos B."/>
            <person name="Lipzen A."/>
            <person name="Chen C."/>
            <person name="Yanf M."/>
            <person name="Daum C."/>
            <person name="Ng V."/>
            <person name="Clum A."/>
            <person name="Steindorff A."/>
            <person name="Ohm R."/>
            <person name="Martin F."/>
            <person name="Silar P."/>
            <person name="Natvig D."/>
            <person name="Lalanne C."/>
            <person name="Gautier V."/>
            <person name="Ament-Velasquez S.L."/>
            <person name="Kruys A."/>
            <person name="Hutchinson M.I."/>
            <person name="Powell A.J."/>
            <person name="Barry K."/>
            <person name="Miller A.N."/>
            <person name="Grigoriev I.V."/>
            <person name="Debuchy R."/>
            <person name="Gladieux P."/>
            <person name="Thoren M.H."/>
            <person name="Johannesson H."/>
        </authorList>
    </citation>
    <scope>NUCLEOTIDE SEQUENCE</scope>
    <source>
        <strain evidence="1">CBS 958.72</strain>
    </source>
</reference>
<dbReference type="PANTHER" id="PTHR14187:SF5">
    <property type="entry name" value="HEAT SHOCK 70 KDA PROTEIN 12A"/>
    <property type="match status" value="1"/>
</dbReference>